<dbReference type="Gene3D" id="3.40.50.620">
    <property type="entry name" value="HUPs"/>
    <property type="match status" value="1"/>
</dbReference>
<accession>A0A345EC46</accession>
<dbReference type="InterPro" id="IPR014729">
    <property type="entry name" value="Rossmann-like_a/b/a_fold"/>
</dbReference>
<reference evidence="4 5" key="1">
    <citation type="submission" date="2018-07" db="EMBL/GenBank/DDBJ databases">
        <title>Genome sequences of Haloplanus sp. CBA1112.</title>
        <authorList>
            <person name="Kim Y.B."/>
            <person name="Roh S.W."/>
        </authorList>
    </citation>
    <scope>NUCLEOTIDE SEQUENCE [LARGE SCALE GENOMIC DNA]</scope>
    <source>
        <strain evidence="4 5">CBA1112</strain>
    </source>
</reference>
<feature type="domain" description="UspA" evidence="3">
    <location>
        <begin position="1"/>
        <end position="140"/>
    </location>
</feature>
<dbReference type="KEGG" id="haq:DU484_07820"/>
<dbReference type="GeneID" id="37286876"/>
<dbReference type="InterPro" id="IPR006016">
    <property type="entry name" value="UspA"/>
</dbReference>
<feature type="coiled-coil region" evidence="2">
    <location>
        <begin position="49"/>
        <end position="76"/>
    </location>
</feature>
<dbReference type="InterPro" id="IPR006015">
    <property type="entry name" value="Universal_stress_UspA"/>
</dbReference>
<dbReference type="Pfam" id="PF00582">
    <property type="entry name" value="Usp"/>
    <property type="match status" value="1"/>
</dbReference>
<evidence type="ECO:0000256" key="1">
    <source>
        <dbReference type="ARBA" id="ARBA00008791"/>
    </source>
</evidence>
<keyword evidence="2" id="KW-0175">Coiled coil</keyword>
<evidence type="ECO:0000259" key="3">
    <source>
        <dbReference type="Pfam" id="PF00582"/>
    </source>
</evidence>
<sequence length="140" mass="15619">MTDHLLVPMDSSPMAKRALEHALSTRPDARVTVLYVIDYIEESYGARALIGTEKLRERAQQRAEELFEEATEIADEFDEAIQTETVVGDPAREIVVYAEDHDIDQIVIGSHGRSTMSRILLGSVAEDVTRRAPVPVTVVR</sequence>
<dbReference type="PANTHER" id="PTHR46268:SF24">
    <property type="entry name" value="UNIVERSAL STRESS PROTEIN"/>
    <property type="match status" value="1"/>
</dbReference>
<gene>
    <name evidence="4" type="ORF">DU484_07820</name>
</gene>
<dbReference type="PIRSF" id="PIRSF006276">
    <property type="entry name" value="UspA"/>
    <property type="match status" value="1"/>
</dbReference>
<evidence type="ECO:0000313" key="4">
    <source>
        <dbReference type="EMBL" id="AXG09768.1"/>
    </source>
</evidence>
<evidence type="ECO:0000256" key="2">
    <source>
        <dbReference type="SAM" id="Coils"/>
    </source>
</evidence>
<dbReference type="PRINTS" id="PR01438">
    <property type="entry name" value="UNVRSLSTRESS"/>
</dbReference>
<proteinExistence type="inferred from homology"/>
<protein>
    <submittedName>
        <fullName evidence="4">Universal stress protein</fullName>
    </submittedName>
</protein>
<evidence type="ECO:0000313" key="5">
    <source>
        <dbReference type="Proteomes" id="UP000252985"/>
    </source>
</evidence>
<dbReference type="AlphaFoldDB" id="A0A345EC46"/>
<dbReference type="CDD" id="cd00293">
    <property type="entry name" value="USP-like"/>
    <property type="match status" value="1"/>
</dbReference>
<name>A0A345EC46_9EURY</name>
<dbReference type="EMBL" id="CP031148">
    <property type="protein sequence ID" value="AXG09768.1"/>
    <property type="molecule type" value="Genomic_DNA"/>
</dbReference>
<comment type="similarity">
    <text evidence="1">Belongs to the universal stress protein A family.</text>
</comment>
<dbReference type="PANTHER" id="PTHR46268">
    <property type="entry name" value="STRESS RESPONSE PROTEIN NHAX"/>
    <property type="match status" value="1"/>
</dbReference>
<dbReference type="SUPFAM" id="SSF52402">
    <property type="entry name" value="Adenine nucleotide alpha hydrolases-like"/>
    <property type="match status" value="1"/>
</dbReference>
<organism evidence="4 5">
    <name type="scientific">Haloplanus rubicundus</name>
    <dbReference type="NCBI Taxonomy" id="1547898"/>
    <lineage>
        <taxon>Archaea</taxon>
        <taxon>Methanobacteriati</taxon>
        <taxon>Methanobacteriota</taxon>
        <taxon>Stenosarchaea group</taxon>
        <taxon>Halobacteria</taxon>
        <taxon>Halobacteriales</taxon>
        <taxon>Haloferacaceae</taxon>
        <taxon>Haloplanus</taxon>
    </lineage>
</organism>
<dbReference type="Proteomes" id="UP000252985">
    <property type="component" value="Chromosome"/>
</dbReference>
<dbReference type="RefSeq" id="WP_114605613.1">
    <property type="nucleotide sequence ID" value="NZ_CP031148.1"/>
</dbReference>